<keyword evidence="1 2" id="KW-0238">DNA-binding</keyword>
<evidence type="ECO:0000256" key="4">
    <source>
        <dbReference type="SAM" id="MobiDB-lite"/>
    </source>
</evidence>
<evidence type="ECO:0000313" key="6">
    <source>
        <dbReference type="Proteomes" id="UP000449092"/>
    </source>
</evidence>
<name>A0A845DJJ9_9BACT</name>
<dbReference type="HAMAP" id="MF_00984">
    <property type="entry name" value="SSB"/>
    <property type="match status" value="1"/>
</dbReference>
<dbReference type="SUPFAM" id="SSF50249">
    <property type="entry name" value="Nucleic acid-binding proteins"/>
    <property type="match status" value="1"/>
</dbReference>
<accession>A0A845DJJ9</accession>
<organism evidence="5 6">
    <name type="scientific">Candidatus Spechtbacteria bacterium SB0662_bin_43</name>
    <dbReference type="NCBI Taxonomy" id="2604897"/>
    <lineage>
        <taxon>Bacteria</taxon>
        <taxon>Candidatus Spechtiibacteriota</taxon>
    </lineage>
</organism>
<dbReference type="Pfam" id="PF00436">
    <property type="entry name" value="SSB"/>
    <property type="match status" value="1"/>
</dbReference>
<dbReference type="PROSITE" id="PS50935">
    <property type="entry name" value="SSB"/>
    <property type="match status" value="1"/>
</dbReference>
<dbReference type="EMBL" id="VXOY01000021">
    <property type="protein sequence ID" value="MYE38366.1"/>
    <property type="molecule type" value="Genomic_DNA"/>
</dbReference>
<reference evidence="5 6" key="1">
    <citation type="submission" date="2019-09" db="EMBL/GenBank/DDBJ databases">
        <title>Characterisation of the sponge microbiome using genome-centric metagenomics.</title>
        <authorList>
            <person name="Engelberts J.P."/>
            <person name="Robbins S.J."/>
            <person name="De Goeij J.M."/>
            <person name="Aranda M."/>
            <person name="Bell S.C."/>
            <person name="Webster N.S."/>
        </authorList>
    </citation>
    <scope>NUCLEOTIDE SEQUENCE [LARGE SCALE GENOMIC DNA]</scope>
    <source>
        <strain evidence="5">SB0662_bin_43</strain>
    </source>
</reference>
<comment type="caution">
    <text evidence="2">Lacks conserved residue(s) required for the propagation of feature annotation.</text>
</comment>
<feature type="region of interest" description="Disordered" evidence="4">
    <location>
        <begin position="102"/>
        <end position="164"/>
    </location>
</feature>
<dbReference type="PANTHER" id="PTHR10302">
    <property type="entry name" value="SINGLE-STRANDED DNA-BINDING PROTEIN"/>
    <property type="match status" value="1"/>
</dbReference>
<dbReference type="InterPro" id="IPR011344">
    <property type="entry name" value="ssDNA-bd"/>
</dbReference>
<gene>
    <name evidence="5" type="ORF">F4X82_02535</name>
</gene>
<dbReference type="GO" id="GO:0006260">
    <property type="term" value="P:DNA replication"/>
    <property type="evidence" value="ECO:0007669"/>
    <property type="project" value="InterPro"/>
</dbReference>
<dbReference type="InterPro" id="IPR012340">
    <property type="entry name" value="NA-bd_OB-fold"/>
</dbReference>
<dbReference type="InterPro" id="IPR000424">
    <property type="entry name" value="Primosome_PriB/ssb"/>
</dbReference>
<dbReference type="PANTHER" id="PTHR10302:SF27">
    <property type="entry name" value="SINGLE-STRANDED DNA-BINDING PROTEIN"/>
    <property type="match status" value="1"/>
</dbReference>
<protein>
    <recommendedName>
        <fullName evidence="2 3">Single-stranded DNA-binding protein</fullName>
        <shortName evidence="2">SSB</shortName>
    </recommendedName>
</protein>
<dbReference type="GO" id="GO:0009295">
    <property type="term" value="C:nucleoid"/>
    <property type="evidence" value="ECO:0007669"/>
    <property type="project" value="TreeGrafter"/>
</dbReference>
<dbReference type="PIRSF" id="PIRSF002070">
    <property type="entry name" value="SSB"/>
    <property type="match status" value="1"/>
</dbReference>
<sequence>MNLNKAIIVGNVTQQPEIRSIATGTQVANFSVATNRFYNDRATGERQQETEFHRVVAWSRLAEIIGQYVQKGSLIMIEGRIQTRSWDDKTTGAKRYATEIIADSIQLGPRREGATGGAPSQYADRTQPSPRTQRSAPSQDEPPMPTIDAGAVTEDDIDLKDIPF</sequence>
<dbReference type="CDD" id="cd04496">
    <property type="entry name" value="SSB_OBF"/>
    <property type="match status" value="1"/>
</dbReference>
<dbReference type="NCBIfam" id="TIGR00621">
    <property type="entry name" value="ssb"/>
    <property type="match status" value="1"/>
</dbReference>
<evidence type="ECO:0000256" key="2">
    <source>
        <dbReference type="HAMAP-Rule" id="MF_00984"/>
    </source>
</evidence>
<evidence type="ECO:0000313" key="5">
    <source>
        <dbReference type="EMBL" id="MYE38366.1"/>
    </source>
</evidence>
<feature type="compositionally biased region" description="Polar residues" evidence="4">
    <location>
        <begin position="123"/>
        <end position="138"/>
    </location>
</feature>
<dbReference type="AlphaFoldDB" id="A0A845DJJ9"/>
<dbReference type="Gene3D" id="2.40.50.140">
    <property type="entry name" value="Nucleic acid-binding proteins"/>
    <property type="match status" value="1"/>
</dbReference>
<proteinExistence type="inferred from homology"/>
<comment type="caution">
    <text evidence="5">The sequence shown here is derived from an EMBL/GenBank/DDBJ whole genome shotgun (WGS) entry which is preliminary data.</text>
</comment>
<dbReference type="GO" id="GO:0003697">
    <property type="term" value="F:single-stranded DNA binding"/>
    <property type="evidence" value="ECO:0007669"/>
    <property type="project" value="UniProtKB-UniRule"/>
</dbReference>
<comment type="subunit">
    <text evidence="2">Homotetramer.</text>
</comment>
<dbReference type="Proteomes" id="UP000449092">
    <property type="component" value="Unassembled WGS sequence"/>
</dbReference>
<evidence type="ECO:0000256" key="1">
    <source>
        <dbReference type="ARBA" id="ARBA00023125"/>
    </source>
</evidence>
<evidence type="ECO:0000256" key="3">
    <source>
        <dbReference type="PIRNR" id="PIRNR002070"/>
    </source>
</evidence>